<feature type="region of interest" description="Disordered" evidence="1">
    <location>
        <begin position="115"/>
        <end position="135"/>
    </location>
</feature>
<dbReference type="EMBL" id="AMQM01005872">
    <property type="status" value="NOT_ANNOTATED_CDS"/>
    <property type="molecule type" value="Genomic_DNA"/>
</dbReference>
<dbReference type="PANTHER" id="PTHR33663">
    <property type="entry name" value="COILED-COIL DOMAIN-CONTAINING PROTEIN 177"/>
    <property type="match status" value="1"/>
</dbReference>
<dbReference type="EMBL" id="KB097144">
    <property type="protein sequence ID" value="ESN98422.1"/>
    <property type="molecule type" value="Genomic_DNA"/>
</dbReference>
<name>T1FUF2_HELRO</name>
<feature type="region of interest" description="Disordered" evidence="1">
    <location>
        <begin position="17"/>
        <end position="68"/>
    </location>
</feature>
<evidence type="ECO:0000313" key="2">
    <source>
        <dbReference type="EMBL" id="ESN98422.1"/>
    </source>
</evidence>
<dbReference type="GeneID" id="20212448"/>
<dbReference type="KEGG" id="hro:HELRODRAFT_192910"/>
<dbReference type="RefSeq" id="XP_009023384.1">
    <property type="nucleotide sequence ID" value="XM_009025136.1"/>
</dbReference>
<protein>
    <submittedName>
        <fullName evidence="2 3">Uncharacterized protein</fullName>
    </submittedName>
</protein>
<gene>
    <name evidence="3" type="primary">20212448</name>
    <name evidence="2" type="ORF">HELRODRAFT_192910</name>
</gene>
<feature type="compositionally biased region" description="Polar residues" evidence="1">
    <location>
        <begin position="342"/>
        <end position="371"/>
    </location>
</feature>
<accession>T1FUF2</accession>
<dbReference type="CTD" id="20212448"/>
<evidence type="ECO:0000256" key="1">
    <source>
        <dbReference type="SAM" id="MobiDB-lite"/>
    </source>
</evidence>
<dbReference type="InterPro" id="IPR029090">
    <property type="entry name" value="DUF4659"/>
</dbReference>
<proteinExistence type="predicted"/>
<feature type="region of interest" description="Disordered" evidence="1">
    <location>
        <begin position="316"/>
        <end position="386"/>
    </location>
</feature>
<feature type="compositionally biased region" description="Basic and acidic residues" evidence="1">
    <location>
        <begin position="158"/>
        <end position="176"/>
    </location>
</feature>
<reference evidence="2 4" key="2">
    <citation type="journal article" date="2013" name="Nature">
        <title>Insights into bilaterian evolution from three spiralian genomes.</title>
        <authorList>
            <person name="Simakov O."/>
            <person name="Marletaz F."/>
            <person name="Cho S.J."/>
            <person name="Edsinger-Gonzales E."/>
            <person name="Havlak P."/>
            <person name="Hellsten U."/>
            <person name="Kuo D.H."/>
            <person name="Larsson T."/>
            <person name="Lv J."/>
            <person name="Arendt D."/>
            <person name="Savage R."/>
            <person name="Osoegawa K."/>
            <person name="de Jong P."/>
            <person name="Grimwood J."/>
            <person name="Chapman J.A."/>
            <person name="Shapiro H."/>
            <person name="Aerts A."/>
            <person name="Otillar R.P."/>
            <person name="Terry A.Y."/>
            <person name="Boore J.L."/>
            <person name="Grigoriev I.V."/>
            <person name="Lindberg D.R."/>
            <person name="Seaver E.C."/>
            <person name="Weisblat D.A."/>
            <person name="Putnam N.H."/>
            <person name="Rokhsar D.S."/>
        </authorList>
    </citation>
    <scope>NUCLEOTIDE SEQUENCE</scope>
</reference>
<sequence length="431" mass="51250">MIEILLTKKEREEMEKKEREMAHKQWEAEKSELSSFKRRNSYGGTGTRKEFNKPRTAFHEKQQANKHSVEQRLEHQRLEFEEYQRQLKMKHESDFQRVNSLRTSKSQQNLLKTKLKSLQSEQKQESISQQNRKSMENLSQLKKNIDTKLQTAEQNALMKKEDSKKSKEDLHSRAEQSRLRVLQLEEEMRMYQMELLQFNEKQLQHADHLAKRRLAEKKEAACKERLEKEKIHRNNYKRLAEEEDRRNAEMERMIASKDLKVELLMKEKQEAIARNRAKAQASQMMREQVRNSSSLQTTVKRLNDLQDRQQHLFNYTYTSNNNNSSSLYYQQPQPKKLGNGSGRSSETNSLFSYAISPSQQQNQRNTYTENSKNIDDSYNFDASDDANDTLTFRNNSLKYTRDGCDDYEDQNVDDDLNDYDLNAYNDDVSYR</sequence>
<feature type="region of interest" description="Disordered" evidence="1">
    <location>
        <begin position="155"/>
        <end position="176"/>
    </location>
</feature>
<reference evidence="4" key="1">
    <citation type="submission" date="2012-12" db="EMBL/GenBank/DDBJ databases">
        <authorList>
            <person name="Hellsten U."/>
            <person name="Grimwood J."/>
            <person name="Chapman J.A."/>
            <person name="Shapiro H."/>
            <person name="Aerts A."/>
            <person name="Otillar R.P."/>
            <person name="Terry A.Y."/>
            <person name="Boore J.L."/>
            <person name="Simakov O."/>
            <person name="Marletaz F."/>
            <person name="Cho S.-J."/>
            <person name="Edsinger-Gonzales E."/>
            <person name="Havlak P."/>
            <person name="Kuo D.-H."/>
            <person name="Larsson T."/>
            <person name="Lv J."/>
            <person name="Arendt D."/>
            <person name="Savage R."/>
            <person name="Osoegawa K."/>
            <person name="de Jong P."/>
            <person name="Lindberg D.R."/>
            <person name="Seaver E.C."/>
            <person name="Weisblat D.A."/>
            <person name="Putnam N.H."/>
            <person name="Grigoriev I.V."/>
            <person name="Rokhsar D.S."/>
        </authorList>
    </citation>
    <scope>NUCLEOTIDE SEQUENCE</scope>
</reference>
<dbReference type="PANTHER" id="PTHR33663:SF2">
    <property type="entry name" value="COILED-COIL DOMAIN-CONTAINING PROTEIN 177"/>
    <property type="match status" value="1"/>
</dbReference>
<dbReference type="AlphaFoldDB" id="T1FUF2"/>
<evidence type="ECO:0000313" key="3">
    <source>
        <dbReference type="EnsemblMetazoa" id="HelroP192910"/>
    </source>
</evidence>
<dbReference type="EMBL" id="AMQM01005871">
    <property type="status" value="NOT_ANNOTATED_CDS"/>
    <property type="molecule type" value="Genomic_DNA"/>
</dbReference>
<dbReference type="HOGENOM" id="CLU_636612_0_0_1"/>
<dbReference type="Proteomes" id="UP000015101">
    <property type="component" value="Unassembled WGS sequence"/>
</dbReference>
<feature type="compositionally biased region" description="Basic and acidic residues" evidence="1">
    <location>
        <begin position="47"/>
        <end position="68"/>
    </location>
</feature>
<feature type="compositionally biased region" description="Low complexity" evidence="1">
    <location>
        <begin position="115"/>
        <end position="130"/>
    </location>
</feature>
<dbReference type="InParanoid" id="T1FUF2"/>
<organism evidence="3 4">
    <name type="scientific">Helobdella robusta</name>
    <name type="common">Californian leech</name>
    <dbReference type="NCBI Taxonomy" id="6412"/>
    <lineage>
        <taxon>Eukaryota</taxon>
        <taxon>Metazoa</taxon>
        <taxon>Spiralia</taxon>
        <taxon>Lophotrochozoa</taxon>
        <taxon>Annelida</taxon>
        <taxon>Clitellata</taxon>
        <taxon>Hirudinea</taxon>
        <taxon>Rhynchobdellida</taxon>
        <taxon>Glossiphoniidae</taxon>
        <taxon>Helobdella</taxon>
    </lineage>
</organism>
<dbReference type="OMA" id="YGAENFD"/>
<feature type="compositionally biased region" description="Basic and acidic residues" evidence="1">
    <location>
        <begin position="17"/>
        <end position="32"/>
    </location>
</feature>
<feature type="compositionally biased region" description="Low complexity" evidence="1">
    <location>
        <begin position="316"/>
        <end position="329"/>
    </location>
</feature>
<evidence type="ECO:0000313" key="4">
    <source>
        <dbReference type="Proteomes" id="UP000015101"/>
    </source>
</evidence>
<keyword evidence="4" id="KW-1185">Reference proteome</keyword>
<dbReference type="EnsemblMetazoa" id="HelroT192910">
    <property type="protein sequence ID" value="HelroP192910"/>
    <property type="gene ID" value="HelroG192910"/>
</dbReference>
<reference evidence="3" key="3">
    <citation type="submission" date="2015-06" db="UniProtKB">
        <authorList>
            <consortium name="EnsemblMetazoa"/>
        </authorList>
    </citation>
    <scope>IDENTIFICATION</scope>
</reference>